<evidence type="ECO:0000313" key="7">
    <source>
        <dbReference type="Proteomes" id="UP000653305"/>
    </source>
</evidence>
<dbReference type="PANTHER" id="PTHR33469:SF16">
    <property type="entry name" value="PROTEIN ELF4-LIKE 4"/>
    <property type="match status" value="1"/>
</dbReference>
<dbReference type="InterPro" id="IPR009741">
    <property type="entry name" value="EARLY_FLOWERING_4_dom"/>
</dbReference>
<organism evidence="6 7">
    <name type="scientific">Phtheirospermum japonicum</name>
    <dbReference type="NCBI Taxonomy" id="374723"/>
    <lineage>
        <taxon>Eukaryota</taxon>
        <taxon>Viridiplantae</taxon>
        <taxon>Streptophyta</taxon>
        <taxon>Embryophyta</taxon>
        <taxon>Tracheophyta</taxon>
        <taxon>Spermatophyta</taxon>
        <taxon>Magnoliopsida</taxon>
        <taxon>eudicotyledons</taxon>
        <taxon>Gunneridae</taxon>
        <taxon>Pentapetalae</taxon>
        <taxon>asterids</taxon>
        <taxon>lamiids</taxon>
        <taxon>Lamiales</taxon>
        <taxon>Orobanchaceae</taxon>
        <taxon>Orobanchaceae incertae sedis</taxon>
        <taxon>Phtheirospermum</taxon>
    </lineage>
</organism>
<evidence type="ECO:0000256" key="3">
    <source>
        <dbReference type="ARBA" id="ARBA00023108"/>
    </source>
</evidence>
<evidence type="ECO:0000259" key="5">
    <source>
        <dbReference type="Pfam" id="PF07011"/>
    </source>
</evidence>
<sequence length="83" mass="9101">NNTSSGKVDHNHESKIVANLCINVGLIRELNIEIKRVVDLYVDISANITKSMDASSIGDSSCAFKCDGKVGHERHMPSNNYLI</sequence>
<dbReference type="PANTHER" id="PTHR33469">
    <property type="entry name" value="PROTEIN ELF4-LIKE 4"/>
    <property type="match status" value="1"/>
</dbReference>
<dbReference type="InterPro" id="IPR040462">
    <property type="entry name" value="EARLY_FLOWERING_4"/>
</dbReference>
<gene>
    <name evidence="6" type="ORF">PHJA_001531500</name>
</gene>
<comment type="similarity">
    <text evidence="2">Belongs to the EARLY FLOWERING 4 family.</text>
</comment>
<evidence type="ECO:0000256" key="4">
    <source>
        <dbReference type="ARBA" id="ARBA00023242"/>
    </source>
</evidence>
<dbReference type="EMBL" id="BMAC01000328">
    <property type="protein sequence ID" value="GFP93872.1"/>
    <property type="molecule type" value="Genomic_DNA"/>
</dbReference>
<comment type="subcellular location">
    <subcellularLocation>
        <location evidence="1">Nucleus</location>
    </subcellularLocation>
</comment>
<evidence type="ECO:0000313" key="6">
    <source>
        <dbReference type="EMBL" id="GFP93872.1"/>
    </source>
</evidence>
<dbReference type="GO" id="GO:0042753">
    <property type="term" value="P:positive regulation of circadian rhythm"/>
    <property type="evidence" value="ECO:0007669"/>
    <property type="project" value="InterPro"/>
</dbReference>
<name>A0A830C6V2_9LAMI</name>
<feature type="non-terminal residue" evidence="6">
    <location>
        <position position="1"/>
    </location>
</feature>
<dbReference type="GO" id="GO:0005634">
    <property type="term" value="C:nucleus"/>
    <property type="evidence" value="ECO:0007669"/>
    <property type="project" value="UniProtKB-SubCell"/>
</dbReference>
<dbReference type="AlphaFoldDB" id="A0A830C6V2"/>
<dbReference type="GO" id="GO:0048511">
    <property type="term" value="P:rhythmic process"/>
    <property type="evidence" value="ECO:0007669"/>
    <property type="project" value="UniProtKB-KW"/>
</dbReference>
<evidence type="ECO:0000256" key="2">
    <source>
        <dbReference type="ARBA" id="ARBA00009514"/>
    </source>
</evidence>
<proteinExistence type="inferred from homology"/>
<reference evidence="6" key="1">
    <citation type="submission" date="2020-07" db="EMBL/GenBank/DDBJ databases">
        <title>Ethylene signaling mediates host invasion by parasitic plants.</title>
        <authorList>
            <person name="Yoshida S."/>
        </authorList>
    </citation>
    <scope>NUCLEOTIDE SEQUENCE</scope>
    <source>
        <strain evidence="6">Okayama</strain>
    </source>
</reference>
<protein>
    <submittedName>
        <fullName evidence="6">Protein elf4-like 3</fullName>
    </submittedName>
</protein>
<dbReference type="Proteomes" id="UP000653305">
    <property type="component" value="Unassembled WGS sequence"/>
</dbReference>
<keyword evidence="4" id="KW-0539">Nucleus</keyword>
<dbReference type="Pfam" id="PF07011">
    <property type="entry name" value="Elf4"/>
    <property type="match status" value="1"/>
</dbReference>
<evidence type="ECO:0000256" key="1">
    <source>
        <dbReference type="ARBA" id="ARBA00004123"/>
    </source>
</evidence>
<dbReference type="GO" id="GO:0009649">
    <property type="term" value="P:entrainment of circadian clock"/>
    <property type="evidence" value="ECO:0007669"/>
    <property type="project" value="TreeGrafter"/>
</dbReference>
<accession>A0A830C6V2</accession>
<keyword evidence="3" id="KW-0090">Biological rhythms</keyword>
<feature type="domain" description="Protein EARLY FLOWERING 4" evidence="5">
    <location>
        <begin position="7"/>
        <end position="59"/>
    </location>
</feature>
<comment type="caution">
    <text evidence="6">The sequence shown here is derived from an EMBL/GenBank/DDBJ whole genome shotgun (WGS) entry which is preliminary data.</text>
</comment>
<keyword evidence="7" id="KW-1185">Reference proteome</keyword>